<dbReference type="NCBIfam" id="TIGR03951">
    <property type="entry name" value="Fe_III_red_FhuF"/>
    <property type="match status" value="1"/>
</dbReference>
<dbReference type="EMBL" id="CADIJZ010000024">
    <property type="protein sequence ID" value="CAB3726521.1"/>
    <property type="molecule type" value="Genomic_DNA"/>
</dbReference>
<organism evidence="2 3">
    <name type="scientific">Paraburkholderia rhynchosiae</name>
    <dbReference type="NCBI Taxonomy" id="487049"/>
    <lineage>
        <taxon>Bacteria</taxon>
        <taxon>Pseudomonadati</taxon>
        <taxon>Pseudomonadota</taxon>
        <taxon>Betaproteobacteria</taxon>
        <taxon>Burkholderiales</taxon>
        <taxon>Burkholderiaceae</taxon>
        <taxon>Paraburkholderia</taxon>
    </lineage>
</organism>
<protein>
    <recommendedName>
        <fullName evidence="1">Aerobactin siderophore biosynthesis IucA/IucC-like C-terminal domain-containing protein</fullName>
    </recommendedName>
</protein>
<evidence type="ECO:0000313" key="2">
    <source>
        <dbReference type="EMBL" id="CAB3726521.1"/>
    </source>
</evidence>
<dbReference type="Pfam" id="PF06276">
    <property type="entry name" value="FhuF"/>
    <property type="match status" value="1"/>
</dbReference>
<reference evidence="2 3" key="1">
    <citation type="submission" date="2020-04" db="EMBL/GenBank/DDBJ databases">
        <authorList>
            <person name="De Canck E."/>
        </authorList>
    </citation>
    <scope>NUCLEOTIDE SEQUENCE [LARGE SCALE GENOMIC DNA]</scope>
    <source>
        <strain evidence="2 3">LMG 27174</strain>
    </source>
</reference>
<dbReference type="GO" id="GO:0003824">
    <property type="term" value="F:catalytic activity"/>
    <property type="evidence" value="ECO:0007669"/>
    <property type="project" value="UniProtKB-ARBA"/>
</dbReference>
<name>A0A6J5C6I3_9BURK</name>
<gene>
    <name evidence="2" type="ORF">LMG27174_05411</name>
</gene>
<dbReference type="Proteomes" id="UP000494205">
    <property type="component" value="Unassembled WGS sequence"/>
</dbReference>
<feature type="domain" description="Aerobactin siderophore biosynthesis IucA/IucC-like C-terminal" evidence="1">
    <location>
        <begin position="96"/>
        <end position="149"/>
    </location>
</feature>
<proteinExistence type="predicted"/>
<evidence type="ECO:0000313" key="3">
    <source>
        <dbReference type="Proteomes" id="UP000494205"/>
    </source>
</evidence>
<sequence>MMTMRLAQDVANVYPNDERARCFAAFVPESIAHYLENVWLGVPHASGAPSPLANDQVRQLDVVPVAELPRHRAELIDAMVTLYGGERETHARALLSQWSKYYFGFAATAGFVAGALLRRPLDMSPEKSHVMLRDGLPVAFYFARDALGRNECDPAKRYAPLVAHLNTVICFAR</sequence>
<dbReference type="AlphaFoldDB" id="A0A6J5C6I3"/>
<evidence type="ECO:0000259" key="1">
    <source>
        <dbReference type="Pfam" id="PF06276"/>
    </source>
</evidence>
<accession>A0A6J5C6I3</accession>
<dbReference type="InterPro" id="IPR008090">
    <property type="entry name" value="Fe_iron_reduct"/>
</dbReference>
<dbReference type="InterPro" id="IPR022770">
    <property type="entry name" value="IucA/IucC-like_C"/>
</dbReference>